<evidence type="ECO:0000256" key="2">
    <source>
        <dbReference type="ARBA" id="ARBA00006739"/>
    </source>
</evidence>
<dbReference type="PANTHER" id="PTHR43179:SF12">
    <property type="entry name" value="GALACTOFURANOSYLTRANSFERASE GLFT2"/>
    <property type="match status" value="1"/>
</dbReference>
<dbReference type="InterPro" id="IPR029044">
    <property type="entry name" value="Nucleotide-diphossugar_trans"/>
</dbReference>
<organism evidence="6 7">
    <name type="scientific">Lacticaseibacillus paracasei subsp. paracasei CNCM I-4270</name>
    <dbReference type="NCBI Taxonomy" id="1256202"/>
    <lineage>
        <taxon>Bacteria</taxon>
        <taxon>Bacillati</taxon>
        <taxon>Bacillota</taxon>
        <taxon>Bacilli</taxon>
        <taxon>Lactobacillales</taxon>
        <taxon>Lactobacillaceae</taxon>
        <taxon>Lacticaseibacillus</taxon>
    </lineage>
</organism>
<comment type="similarity">
    <text evidence="2">Belongs to the glycosyltransferase 2 family.</text>
</comment>
<dbReference type="Proteomes" id="UP000014249">
    <property type="component" value="Unassembled WGS sequence"/>
</dbReference>
<protein>
    <submittedName>
        <fullName evidence="6">Glycosyltransferase WelF</fullName>
    </submittedName>
</protein>
<evidence type="ECO:0000256" key="4">
    <source>
        <dbReference type="ARBA" id="ARBA00022679"/>
    </source>
</evidence>
<gene>
    <name evidence="6" type="ORF">Lpp77_01282</name>
</gene>
<dbReference type="InterPro" id="IPR001173">
    <property type="entry name" value="Glyco_trans_2-like"/>
</dbReference>
<dbReference type="CDD" id="cd04186">
    <property type="entry name" value="GT_2_like_c"/>
    <property type="match status" value="1"/>
</dbReference>
<name>A0A8E0INJ2_LACPA</name>
<reference evidence="6 7" key="1">
    <citation type="journal article" date="2013" name="PLoS ONE">
        <title>Lactobacillus paracasei comparative genomics: towards species pan-genome definition and exploitation of diversity.</title>
        <authorList>
            <person name="Smokvina T."/>
            <person name="Wels M."/>
            <person name="Polka J."/>
            <person name="Chervaux C."/>
            <person name="Brisse S."/>
            <person name="Boekhorst J."/>
            <person name="van Hylckama Vlieg J.E."/>
            <person name="Siezen R.J."/>
        </authorList>
    </citation>
    <scope>NUCLEOTIDE SEQUENCE [LARGE SCALE GENOMIC DNA]</scope>
    <source>
        <strain evidence="6 7">CNCM I-4270</strain>
    </source>
</reference>
<dbReference type="PANTHER" id="PTHR43179">
    <property type="entry name" value="RHAMNOSYLTRANSFERASE WBBL"/>
    <property type="match status" value="1"/>
</dbReference>
<evidence type="ECO:0000313" key="7">
    <source>
        <dbReference type="Proteomes" id="UP000014249"/>
    </source>
</evidence>
<comment type="caution">
    <text evidence="6">The sequence shown here is derived from an EMBL/GenBank/DDBJ whole genome shotgun (WGS) entry which is preliminary data.</text>
</comment>
<keyword evidence="4 6" id="KW-0808">Transferase</keyword>
<sequence>MIRNNTRNISFCTVTYNSEKEISQLIQNIESLSEGAFSVDVFIVDNGSQDGTIDIVKHCANLYSNLVLIQPKENKGFGAGNNAVLKLIQSDYHVLINPDVRVQSPAVIQGLIDYMDQHQDVGLLSPKILNVDGTVQKLFRHNPTVLDMAIRFISPNLLKKRQDWYVHAETGYTQQGIIEQASGAFMFFRTSTFKEIAGFDERYFMYMEDADITRKINNVSKAVFFPEVSVTHKWHRQNHSNLKFIGYNIRSMAQYFNKWGWKFF</sequence>
<dbReference type="SUPFAM" id="SSF53448">
    <property type="entry name" value="Nucleotide-diphospho-sugar transferases"/>
    <property type="match status" value="1"/>
</dbReference>
<dbReference type="Pfam" id="PF00535">
    <property type="entry name" value="Glycos_transf_2"/>
    <property type="match status" value="1"/>
</dbReference>
<evidence type="ECO:0000259" key="5">
    <source>
        <dbReference type="Pfam" id="PF00535"/>
    </source>
</evidence>
<dbReference type="AlphaFoldDB" id="A0A8E0INJ2"/>
<proteinExistence type="inferred from homology"/>
<accession>A0A8E0INJ2</accession>
<comment type="pathway">
    <text evidence="1">Cell wall biogenesis; cell wall polysaccharide biosynthesis.</text>
</comment>
<dbReference type="Gene3D" id="3.90.550.10">
    <property type="entry name" value="Spore Coat Polysaccharide Biosynthesis Protein SpsA, Chain A"/>
    <property type="match status" value="1"/>
</dbReference>
<evidence type="ECO:0000313" key="6">
    <source>
        <dbReference type="EMBL" id="EPC56864.1"/>
    </source>
</evidence>
<evidence type="ECO:0000256" key="1">
    <source>
        <dbReference type="ARBA" id="ARBA00004776"/>
    </source>
</evidence>
<feature type="domain" description="Glycosyltransferase 2-like" evidence="5">
    <location>
        <begin position="10"/>
        <end position="128"/>
    </location>
</feature>
<evidence type="ECO:0000256" key="3">
    <source>
        <dbReference type="ARBA" id="ARBA00022676"/>
    </source>
</evidence>
<dbReference type="GO" id="GO:0016757">
    <property type="term" value="F:glycosyltransferase activity"/>
    <property type="evidence" value="ECO:0007669"/>
    <property type="project" value="UniProtKB-KW"/>
</dbReference>
<keyword evidence="3" id="KW-0328">Glycosyltransferase</keyword>
<dbReference type="EMBL" id="ANJX01000048">
    <property type="protein sequence ID" value="EPC56864.1"/>
    <property type="molecule type" value="Genomic_DNA"/>
</dbReference>